<evidence type="ECO:0000313" key="2">
    <source>
        <dbReference type="EMBL" id="VDM84232.1"/>
    </source>
</evidence>
<gene>
    <name evidence="2" type="ORF">SVUK_LOCUS19230</name>
</gene>
<feature type="non-terminal residue" evidence="2">
    <location>
        <position position="57"/>
    </location>
</feature>
<feature type="compositionally biased region" description="Polar residues" evidence="1">
    <location>
        <begin position="42"/>
        <end position="51"/>
    </location>
</feature>
<protein>
    <submittedName>
        <fullName evidence="2">Uncharacterized protein</fullName>
    </submittedName>
</protein>
<dbReference type="Proteomes" id="UP000270094">
    <property type="component" value="Unassembled WGS sequence"/>
</dbReference>
<accession>A0A3P7LYJ2</accession>
<keyword evidence="3" id="KW-1185">Reference proteome</keyword>
<dbReference type="AlphaFoldDB" id="A0A3P7LYJ2"/>
<name>A0A3P7LYJ2_STRVU</name>
<reference evidence="2 3" key="1">
    <citation type="submission" date="2018-11" db="EMBL/GenBank/DDBJ databases">
        <authorList>
            <consortium name="Pathogen Informatics"/>
        </authorList>
    </citation>
    <scope>NUCLEOTIDE SEQUENCE [LARGE SCALE GENOMIC DNA]</scope>
</reference>
<evidence type="ECO:0000256" key="1">
    <source>
        <dbReference type="SAM" id="MobiDB-lite"/>
    </source>
</evidence>
<dbReference type="EMBL" id="UYYB01128597">
    <property type="protein sequence ID" value="VDM84232.1"/>
    <property type="molecule type" value="Genomic_DNA"/>
</dbReference>
<feature type="region of interest" description="Disordered" evidence="1">
    <location>
        <begin position="29"/>
        <end position="57"/>
    </location>
</feature>
<organism evidence="2 3">
    <name type="scientific">Strongylus vulgaris</name>
    <name type="common">Blood worm</name>
    <dbReference type="NCBI Taxonomy" id="40348"/>
    <lineage>
        <taxon>Eukaryota</taxon>
        <taxon>Metazoa</taxon>
        <taxon>Ecdysozoa</taxon>
        <taxon>Nematoda</taxon>
        <taxon>Chromadorea</taxon>
        <taxon>Rhabditida</taxon>
        <taxon>Rhabditina</taxon>
        <taxon>Rhabditomorpha</taxon>
        <taxon>Strongyloidea</taxon>
        <taxon>Strongylidae</taxon>
        <taxon>Strongylus</taxon>
    </lineage>
</organism>
<evidence type="ECO:0000313" key="3">
    <source>
        <dbReference type="Proteomes" id="UP000270094"/>
    </source>
</evidence>
<proteinExistence type="predicted"/>
<sequence>MQVQGTERRVKPASMKTYFIKGRLRDSVEEGLESGSDKDNSAQKAPASTTRKAGFKQ</sequence>